<evidence type="ECO:0000256" key="7">
    <source>
        <dbReference type="ARBA" id="ARBA00023136"/>
    </source>
</evidence>
<feature type="domain" description="EamA" evidence="9">
    <location>
        <begin position="23"/>
        <end position="157"/>
    </location>
</feature>
<reference evidence="10 11" key="1">
    <citation type="journal article" date="2014" name="Genome Biol. Evol.">
        <title>The secreted proteins of Achlya hypogyna and Thraustotheca clavata identify the ancestral oomycete secretome and reveal gene acquisitions by horizontal gene transfer.</title>
        <authorList>
            <person name="Misner I."/>
            <person name="Blouin N."/>
            <person name="Leonard G."/>
            <person name="Richards T.A."/>
            <person name="Lane C.E."/>
        </authorList>
    </citation>
    <scope>NUCLEOTIDE SEQUENCE [LARGE SCALE GENOMIC DNA]</scope>
    <source>
        <strain evidence="10 11">ATCC 34112</strain>
    </source>
</reference>
<evidence type="ECO:0000256" key="3">
    <source>
        <dbReference type="ARBA" id="ARBA00022448"/>
    </source>
</evidence>
<feature type="transmembrane region" description="Helical" evidence="8">
    <location>
        <begin position="231"/>
        <end position="249"/>
    </location>
</feature>
<gene>
    <name evidence="10" type="ORF">THRCLA_00281</name>
</gene>
<feature type="transmembrane region" description="Helical" evidence="8">
    <location>
        <begin position="24"/>
        <end position="42"/>
    </location>
</feature>
<dbReference type="Pfam" id="PF00892">
    <property type="entry name" value="EamA"/>
    <property type="match status" value="2"/>
</dbReference>
<organism evidence="10 11">
    <name type="scientific">Thraustotheca clavata</name>
    <dbReference type="NCBI Taxonomy" id="74557"/>
    <lineage>
        <taxon>Eukaryota</taxon>
        <taxon>Sar</taxon>
        <taxon>Stramenopiles</taxon>
        <taxon>Oomycota</taxon>
        <taxon>Saprolegniomycetes</taxon>
        <taxon>Saprolegniales</taxon>
        <taxon>Achlyaceae</taxon>
        <taxon>Thraustotheca</taxon>
    </lineage>
</organism>
<keyword evidence="6 8" id="KW-1133">Transmembrane helix</keyword>
<evidence type="ECO:0000256" key="4">
    <source>
        <dbReference type="ARBA" id="ARBA00022475"/>
    </source>
</evidence>
<feature type="domain" description="EamA" evidence="9">
    <location>
        <begin position="170"/>
        <end position="298"/>
    </location>
</feature>
<evidence type="ECO:0000256" key="5">
    <source>
        <dbReference type="ARBA" id="ARBA00022692"/>
    </source>
</evidence>
<comment type="similarity">
    <text evidence="2">Belongs to the EamA transporter family.</text>
</comment>
<evidence type="ECO:0000259" key="9">
    <source>
        <dbReference type="Pfam" id="PF00892"/>
    </source>
</evidence>
<evidence type="ECO:0000256" key="8">
    <source>
        <dbReference type="SAM" id="Phobius"/>
    </source>
</evidence>
<sequence length="331" mass="37100">MRLTTEQNNQCHDILELNYCYHPGLLYAFSATLIWGLYPLYWKQLDSVSGMQLAMHRIAWSFVILAVIVTIKREWIEFGKSILSWKIFGIYTISSALIFCTWYLLVWAINEGYITQASLGMFITPLLNVLFGVVFFKEKLNRWQWLSVIFAVAGVVVCAIAYGKFPWVSFTMATAFALYSLVKKQAPLNPLHGMTLETLILFPIALIYLIVVNCQGSGAFGHHGTGMDLLLIGGGLVTMLPLLLFSAAAQLIELSLLGIIQYIQPTLQFFIGVFVYDEPLSMSKLAGFILVWIGLAIYTIDGVKFHKGSSAESSTIEDDKELSDVSYIEKV</sequence>
<evidence type="ECO:0000313" key="10">
    <source>
        <dbReference type="EMBL" id="OQS07724.1"/>
    </source>
</evidence>
<evidence type="ECO:0000313" key="11">
    <source>
        <dbReference type="Proteomes" id="UP000243217"/>
    </source>
</evidence>
<dbReference type="GO" id="GO:0005886">
    <property type="term" value="C:plasma membrane"/>
    <property type="evidence" value="ECO:0007669"/>
    <property type="project" value="UniProtKB-SubCell"/>
</dbReference>
<evidence type="ECO:0000256" key="6">
    <source>
        <dbReference type="ARBA" id="ARBA00022989"/>
    </source>
</evidence>
<accession>A0A1W0ABQ8</accession>
<dbReference type="OrthoDB" id="64403at2759"/>
<feature type="transmembrane region" description="Helical" evidence="8">
    <location>
        <begin position="256"/>
        <end position="276"/>
    </location>
</feature>
<feature type="transmembrane region" description="Helical" evidence="8">
    <location>
        <begin position="194"/>
        <end position="211"/>
    </location>
</feature>
<dbReference type="Proteomes" id="UP000243217">
    <property type="component" value="Unassembled WGS sequence"/>
</dbReference>
<comment type="subcellular location">
    <subcellularLocation>
        <location evidence="1">Cell membrane</location>
        <topology evidence="1">Multi-pass membrane protein</topology>
    </subcellularLocation>
</comment>
<dbReference type="AlphaFoldDB" id="A0A1W0ABQ8"/>
<dbReference type="InterPro" id="IPR000620">
    <property type="entry name" value="EamA_dom"/>
</dbReference>
<comment type="caution">
    <text evidence="10">The sequence shown here is derived from an EMBL/GenBank/DDBJ whole genome shotgun (WGS) entry which is preliminary data.</text>
</comment>
<feature type="transmembrane region" description="Helical" evidence="8">
    <location>
        <begin position="83"/>
        <end position="105"/>
    </location>
</feature>
<name>A0A1W0ABQ8_9STRA</name>
<dbReference type="NCBIfam" id="TIGR00688">
    <property type="entry name" value="rarD"/>
    <property type="match status" value="1"/>
</dbReference>
<dbReference type="PANTHER" id="PTHR22911">
    <property type="entry name" value="ACYL-MALONYL CONDENSING ENZYME-RELATED"/>
    <property type="match status" value="1"/>
</dbReference>
<evidence type="ECO:0000256" key="1">
    <source>
        <dbReference type="ARBA" id="ARBA00004651"/>
    </source>
</evidence>
<keyword evidence="7 8" id="KW-0472">Membrane</keyword>
<feature type="transmembrane region" description="Helical" evidence="8">
    <location>
        <begin position="143"/>
        <end position="161"/>
    </location>
</feature>
<dbReference type="InterPro" id="IPR037185">
    <property type="entry name" value="EmrE-like"/>
</dbReference>
<dbReference type="EMBL" id="JNBS01000138">
    <property type="protein sequence ID" value="OQS07724.1"/>
    <property type="molecule type" value="Genomic_DNA"/>
</dbReference>
<protein>
    <recommendedName>
        <fullName evidence="9">EamA domain-containing protein</fullName>
    </recommendedName>
</protein>
<dbReference type="PANTHER" id="PTHR22911:SF137">
    <property type="entry name" value="SOLUTE CARRIER FAMILY 35 MEMBER G2-RELATED"/>
    <property type="match status" value="1"/>
</dbReference>
<keyword evidence="11" id="KW-1185">Reference proteome</keyword>
<keyword evidence="3" id="KW-0813">Transport</keyword>
<keyword evidence="4" id="KW-1003">Cell membrane</keyword>
<dbReference type="InterPro" id="IPR004626">
    <property type="entry name" value="RarD"/>
</dbReference>
<keyword evidence="5 8" id="KW-0812">Transmembrane</keyword>
<feature type="transmembrane region" description="Helical" evidence="8">
    <location>
        <begin position="282"/>
        <end position="300"/>
    </location>
</feature>
<proteinExistence type="inferred from homology"/>
<feature type="transmembrane region" description="Helical" evidence="8">
    <location>
        <begin position="54"/>
        <end position="71"/>
    </location>
</feature>
<feature type="transmembrane region" description="Helical" evidence="8">
    <location>
        <begin position="117"/>
        <end position="136"/>
    </location>
</feature>
<dbReference type="SUPFAM" id="SSF103481">
    <property type="entry name" value="Multidrug resistance efflux transporter EmrE"/>
    <property type="match status" value="2"/>
</dbReference>
<evidence type="ECO:0000256" key="2">
    <source>
        <dbReference type="ARBA" id="ARBA00007362"/>
    </source>
</evidence>